<keyword evidence="4" id="KW-1185">Reference proteome</keyword>
<dbReference type="AlphaFoldDB" id="A0A9J7BPQ8"/>
<sequence>MSKMTLTTEGDQHVVVTRRFAAPPQAIYRAHTEPELIQKWMLGPDGWTMPVCISENHPGGKIRYEWSNGQEGQGFYITGEVISVEPFHRLVHVERMHLPQLPGPTPDNHVETTFEADGDGTLMTMRMTLPDAATRAQMLASGMEHGMEAGYVRLEGLLSQTSAVPA</sequence>
<comment type="similarity">
    <text evidence="1">Belongs to the AHA1 family.</text>
</comment>
<name>A0A9J7BPQ8_9BACT</name>
<dbReference type="InterPro" id="IPR013538">
    <property type="entry name" value="ASHA1/2-like_C"/>
</dbReference>
<evidence type="ECO:0000259" key="2">
    <source>
        <dbReference type="Pfam" id="PF08327"/>
    </source>
</evidence>
<accession>A0A9J7BPQ8</accession>
<evidence type="ECO:0000256" key="1">
    <source>
        <dbReference type="ARBA" id="ARBA00006817"/>
    </source>
</evidence>
<protein>
    <submittedName>
        <fullName evidence="3">SRPBCC domain-containing protein</fullName>
    </submittedName>
</protein>
<dbReference type="EMBL" id="CP093313">
    <property type="protein sequence ID" value="UWZ84513.1"/>
    <property type="molecule type" value="Genomic_DNA"/>
</dbReference>
<dbReference type="InterPro" id="IPR023393">
    <property type="entry name" value="START-like_dom_sf"/>
</dbReference>
<dbReference type="Gene3D" id="3.30.530.20">
    <property type="match status" value="1"/>
</dbReference>
<dbReference type="SUPFAM" id="SSF55961">
    <property type="entry name" value="Bet v1-like"/>
    <property type="match status" value="1"/>
</dbReference>
<gene>
    <name evidence="3" type="ORF">MOP44_00925</name>
</gene>
<evidence type="ECO:0000313" key="4">
    <source>
        <dbReference type="Proteomes" id="UP001059380"/>
    </source>
</evidence>
<evidence type="ECO:0000313" key="3">
    <source>
        <dbReference type="EMBL" id="UWZ84513.1"/>
    </source>
</evidence>
<dbReference type="Proteomes" id="UP001059380">
    <property type="component" value="Chromosome"/>
</dbReference>
<dbReference type="RefSeq" id="WP_260794018.1">
    <property type="nucleotide sequence ID" value="NZ_CP093313.1"/>
</dbReference>
<dbReference type="KEGG" id="orp:MOP44_00925"/>
<feature type="domain" description="Activator of Hsp90 ATPase homologue 1/2-like C-terminal" evidence="2">
    <location>
        <begin position="21"/>
        <end position="158"/>
    </location>
</feature>
<dbReference type="Pfam" id="PF08327">
    <property type="entry name" value="AHSA1"/>
    <property type="match status" value="1"/>
</dbReference>
<proteinExistence type="inferred from homology"/>
<organism evidence="3 4">
    <name type="scientific">Occallatibacter riparius</name>
    <dbReference type="NCBI Taxonomy" id="1002689"/>
    <lineage>
        <taxon>Bacteria</taxon>
        <taxon>Pseudomonadati</taxon>
        <taxon>Acidobacteriota</taxon>
        <taxon>Terriglobia</taxon>
        <taxon>Terriglobales</taxon>
        <taxon>Acidobacteriaceae</taxon>
        <taxon>Occallatibacter</taxon>
    </lineage>
</organism>
<reference evidence="3" key="1">
    <citation type="submission" date="2021-04" db="EMBL/GenBank/DDBJ databases">
        <title>Phylogenetic analysis of Acidobacteriaceae.</title>
        <authorList>
            <person name="Qiu L."/>
            <person name="Zhang Q."/>
        </authorList>
    </citation>
    <scope>NUCLEOTIDE SEQUENCE</scope>
    <source>
        <strain evidence="3">DSM 25168</strain>
    </source>
</reference>